<reference evidence="2 3" key="1">
    <citation type="submission" date="2017-03" db="EMBL/GenBank/DDBJ databases">
        <authorList>
            <person name="Afonso C.L."/>
            <person name="Miller P.J."/>
            <person name="Scott M.A."/>
            <person name="Spackman E."/>
            <person name="Goraichik I."/>
            <person name="Dimitrov K.M."/>
            <person name="Suarez D.L."/>
            <person name="Swayne D.E."/>
        </authorList>
    </citation>
    <scope>NUCLEOTIDE SEQUENCE [LARGE SCALE GENOMIC DNA]</scope>
    <source>
        <strain evidence="2 3">CECT 7745</strain>
    </source>
</reference>
<keyword evidence="3" id="KW-1185">Reference proteome</keyword>
<feature type="compositionally biased region" description="Basic and acidic residues" evidence="1">
    <location>
        <begin position="135"/>
        <end position="146"/>
    </location>
</feature>
<dbReference type="AlphaFoldDB" id="A0A1X7BY25"/>
<evidence type="ECO:0000313" key="3">
    <source>
        <dbReference type="Proteomes" id="UP000193224"/>
    </source>
</evidence>
<sequence>MHIDCHKVKILHHWSANGGHLLSSAVLVEFTLHDHAFQKQPLRSRLVEYVCLPIDPGDPEIVNTGKLEQQACEQIRCYFNGDGRRENLFTDGSDPASDNDTDYVLSPADEAELQAELRLIEQDVEYTATPAPETLPRRETRQPAPA</sequence>
<dbReference type="Proteomes" id="UP000193224">
    <property type="component" value="Unassembled WGS sequence"/>
</dbReference>
<name>A0A1X7BY25_9RHOB</name>
<evidence type="ECO:0000313" key="2">
    <source>
        <dbReference type="EMBL" id="SMC14179.1"/>
    </source>
</evidence>
<accession>A0A1X7BY25</accession>
<gene>
    <name evidence="2" type="ORF">ROA7745_04044</name>
</gene>
<proteinExistence type="predicted"/>
<dbReference type="RefSeq" id="WP_085802089.1">
    <property type="nucleotide sequence ID" value="NZ_FWXB01000021.1"/>
</dbReference>
<organism evidence="2 3">
    <name type="scientific">Roseovarius aestuarii</name>
    <dbReference type="NCBI Taxonomy" id="475083"/>
    <lineage>
        <taxon>Bacteria</taxon>
        <taxon>Pseudomonadati</taxon>
        <taxon>Pseudomonadota</taxon>
        <taxon>Alphaproteobacteria</taxon>
        <taxon>Rhodobacterales</taxon>
        <taxon>Roseobacteraceae</taxon>
        <taxon>Roseovarius</taxon>
    </lineage>
</organism>
<evidence type="ECO:0000256" key="1">
    <source>
        <dbReference type="SAM" id="MobiDB-lite"/>
    </source>
</evidence>
<dbReference type="EMBL" id="FWXB01000021">
    <property type="protein sequence ID" value="SMC14179.1"/>
    <property type="molecule type" value="Genomic_DNA"/>
</dbReference>
<protein>
    <submittedName>
        <fullName evidence="2">Uncharacterized protein</fullName>
    </submittedName>
</protein>
<feature type="region of interest" description="Disordered" evidence="1">
    <location>
        <begin position="126"/>
        <end position="146"/>
    </location>
</feature>